<dbReference type="AlphaFoldDB" id="A0A7R9H8Z4"/>
<protein>
    <submittedName>
        <fullName evidence="1">Uncharacterized protein</fullName>
    </submittedName>
</protein>
<proteinExistence type="predicted"/>
<reference evidence="1" key="1">
    <citation type="submission" date="2020-11" db="EMBL/GenBank/DDBJ databases">
        <authorList>
            <person name="Tran Van P."/>
        </authorList>
    </citation>
    <scope>NUCLEOTIDE SEQUENCE</scope>
</reference>
<accession>A0A7R9H8Z4</accession>
<dbReference type="EMBL" id="OD005972">
    <property type="protein sequence ID" value="CAD7412381.1"/>
    <property type="molecule type" value="Genomic_DNA"/>
</dbReference>
<organism evidence="1">
    <name type="scientific">Timema poppense</name>
    <name type="common">Walking stick</name>
    <dbReference type="NCBI Taxonomy" id="170557"/>
    <lineage>
        <taxon>Eukaryota</taxon>
        <taxon>Metazoa</taxon>
        <taxon>Ecdysozoa</taxon>
        <taxon>Arthropoda</taxon>
        <taxon>Hexapoda</taxon>
        <taxon>Insecta</taxon>
        <taxon>Pterygota</taxon>
        <taxon>Neoptera</taxon>
        <taxon>Polyneoptera</taxon>
        <taxon>Phasmatodea</taxon>
        <taxon>Timematodea</taxon>
        <taxon>Timematoidea</taxon>
        <taxon>Timematidae</taxon>
        <taxon>Timema</taxon>
    </lineage>
</organism>
<name>A0A7R9H8Z4_TIMPO</name>
<gene>
    <name evidence="1" type="ORF">TPSB3V08_LOCUS8386</name>
</gene>
<evidence type="ECO:0000313" key="1">
    <source>
        <dbReference type="EMBL" id="CAD7412381.1"/>
    </source>
</evidence>
<sequence>MHRIAPMIVSRIGKVEYRGSEPAFAWRESRKPFKKIIFSSSERESNLDLPVLDSLAQHETNALANHDTEAGTWLMEKDLDQNISLKIKEEPYNNSLTNPCSGQGVVTHGHVDNHGFNSQVHPTEIRTSISPSSAVELNTTSVLANYATEAGLF</sequence>